<dbReference type="PANTHER" id="PTHR22950">
    <property type="entry name" value="AMINO ACID TRANSPORTER"/>
    <property type="match status" value="1"/>
</dbReference>
<organism evidence="9 10">
    <name type="scientific">Ophiobolus disseminans</name>
    <dbReference type="NCBI Taxonomy" id="1469910"/>
    <lineage>
        <taxon>Eukaryota</taxon>
        <taxon>Fungi</taxon>
        <taxon>Dikarya</taxon>
        <taxon>Ascomycota</taxon>
        <taxon>Pezizomycotina</taxon>
        <taxon>Dothideomycetes</taxon>
        <taxon>Pleosporomycetidae</taxon>
        <taxon>Pleosporales</taxon>
        <taxon>Pleosporineae</taxon>
        <taxon>Phaeosphaeriaceae</taxon>
        <taxon>Ophiobolus</taxon>
    </lineage>
</organism>
<feature type="domain" description="Amino acid transporter transmembrane" evidence="8">
    <location>
        <begin position="71"/>
        <end position="465"/>
    </location>
</feature>
<feature type="transmembrane region" description="Helical" evidence="7">
    <location>
        <begin position="102"/>
        <end position="122"/>
    </location>
</feature>
<protein>
    <recommendedName>
        <fullName evidence="8">Amino acid transporter transmembrane domain-containing protein</fullName>
    </recommendedName>
</protein>
<feature type="transmembrane region" description="Helical" evidence="7">
    <location>
        <begin position="292"/>
        <end position="314"/>
    </location>
</feature>
<feature type="transmembrane region" description="Helical" evidence="7">
    <location>
        <begin position="213"/>
        <end position="236"/>
    </location>
</feature>
<reference evidence="9" key="1">
    <citation type="journal article" date="2020" name="Stud. Mycol.">
        <title>101 Dothideomycetes genomes: a test case for predicting lifestyles and emergence of pathogens.</title>
        <authorList>
            <person name="Haridas S."/>
            <person name="Albert R."/>
            <person name="Binder M."/>
            <person name="Bloem J."/>
            <person name="Labutti K."/>
            <person name="Salamov A."/>
            <person name="Andreopoulos B."/>
            <person name="Baker S."/>
            <person name="Barry K."/>
            <person name="Bills G."/>
            <person name="Bluhm B."/>
            <person name="Cannon C."/>
            <person name="Castanera R."/>
            <person name="Culley D."/>
            <person name="Daum C."/>
            <person name="Ezra D."/>
            <person name="Gonzalez J."/>
            <person name="Henrissat B."/>
            <person name="Kuo A."/>
            <person name="Liang C."/>
            <person name="Lipzen A."/>
            <person name="Lutzoni F."/>
            <person name="Magnuson J."/>
            <person name="Mondo S."/>
            <person name="Nolan M."/>
            <person name="Ohm R."/>
            <person name="Pangilinan J."/>
            <person name="Park H.-J."/>
            <person name="Ramirez L."/>
            <person name="Alfaro M."/>
            <person name="Sun H."/>
            <person name="Tritt A."/>
            <person name="Yoshinaga Y."/>
            <person name="Zwiers L.-H."/>
            <person name="Turgeon B."/>
            <person name="Goodwin S."/>
            <person name="Spatafora J."/>
            <person name="Crous P."/>
            <person name="Grigoriev I."/>
        </authorList>
    </citation>
    <scope>NUCLEOTIDE SEQUENCE</scope>
    <source>
        <strain evidence="9">CBS 113818</strain>
    </source>
</reference>
<dbReference type="Proteomes" id="UP000799424">
    <property type="component" value="Unassembled WGS sequence"/>
</dbReference>
<name>A0A6A7AAQ3_9PLEO</name>
<dbReference type="PANTHER" id="PTHR22950:SF8">
    <property type="entry name" value="AMINO ACID TRANSPORTER (EUROFUNG)"/>
    <property type="match status" value="1"/>
</dbReference>
<evidence type="ECO:0000256" key="7">
    <source>
        <dbReference type="SAM" id="Phobius"/>
    </source>
</evidence>
<feature type="transmembrane region" description="Helical" evidence="7">
    <location>
        <begin position="334"/>
        <end position="355"/>
    </location>
</feature>
<evidence type="ECO:0000256" key="1">
    <source>
        <dbReference type="ARBA" id="ARBA00004141"/>
    </source>
</evidence>
<comment type="similarity">
    <text evidence="2">Belongs to the amino acid/polyamine transporter 2 family.</text>
</comment>
<dbReference type="AlphaFoldDB" id="A0A6A7AAQ3"/>
<sequence>MQEVPHVPGAQVPRAAPEYAAAHNGNNVYAPPPNYPIGDDMSSEGKKSDPELAQVDKTATVQEGHEKFNRLGWKRLTICLIVEAIALGSLSIPSAFAKLGMVAGVIMCISLGFIAIYTSYVVGQVKLRYPLVHHYSDAVELIWGKFGKELTGVMFALFLILLVGSHALTGTIAWINIVDNYATCALVWGVVSLIILLVLALPPTFAEFAILGYIDFVSIIAAILVTIIATGVQAHSQPGGLGAVNWSAWPPAETTFYEAFLATTNIIFAYSFAVCQFSFMSEMHTPKDYVKSIWALGLIEIFIYTVTGALIYAFVGQDVKSPALLSAGDTVSRIAFGIALPVIFISGSINGTVVGRYIMDRAFVDSPIRYVQGAKGWGVWICLITIVTLIGWVIAEAIPFFNALLGLISSLFISGFTFYFPALFWFQLVKVGKWNEGAKNISLSILNAFVFLIGIVVLGAGTYASVEDIITQYNSGSVRGAFTCSAQSYA</sequence>
<feature type="transmembrane region" description="Helical" evidence="7">
    <location>
        <begin position="256"/>
        <end position="280"/>
    </location>
</feature>
<evidence type="ECO:0000259" key="8">
    <source>
        <dbReference type="Pfam" id="PF01490"/>
    </source>
</evidence>
<feature type="transmembrane region" description="Helical" evidence="7">
    <location>
        <begin position="441"/>
        <end position="464"/>
    </location>
</feature>
<dbReference type="OrthoDB" id="655540at2759"/>
<evidence type="ECO:0000256" key="4">
    <source>
        <dbReference type="ARBA" id="ARBA00022989"/>
    </source>
</evidence>
<keyword evidence="10" id="KW-1185">Reference proteome</keyword>
<evidence type="ECO:0000256" key="6">
    <source>
        <dbReference type="SAM" id="MobiDB-lite"/>
    </source>
</evidence>
<feature type="transmembrane region" description="Helical" evidence="7">
    <location>
        <begin position="376"/>
        <end position="395"/>
    </location>
</feature>
<accession>A0A6A7AAQ3</accession>
<proteinExistence type="inferred from homology"/>
<evidence type="ECO:0000256" key="2">
    <source>
        <dbReference type="ARBA" id="ARBA00008066"/>
    </source>
</evidence>
<dbReference type="Pfam" id="PF01490">
    <property type="entry name" value="Aa_trans"/>
    <property type="match status" value="1"/>
</dbReference>
<keyword evidence="3 7" id="KW-0812">Transmembrane</keyword>
<comment type="subcellular location">
    <subcellularLocation>
        <location evidence="1">Membrane</location>
        <topology evidence="1">Multi-pass membrane protein</topology>
    </subcellularLocation>
</comment>
<keyword evidence="5 7" id="KW-0472">Membrane</keyword>
<evidence type="ECO:0000313" key="10">
    <source>
        <dbReference type="Proteomes" id="UP000799424"/>
    </source>
</evidence>
<gene>
    <name evidence="9" type="ORF">CC86DRAFT_315461</name>
</gene>
<feature type="non-terminal residue" evidence="9">
    <location>
        <position position="490"/>
    </location>
</feature>
<keyword evidence="4 7" id="KW-1133">Transmembrane helix</keyword>
<feature type="region of interest" description="Disordered" evidence="6">
    <location>
        <begin position="23"/>
        <end position="52"/>
    </location>
</feature>
<dbReference type="InterPro" id="IPR013057">
    <property type="entry name" value="AA_transpt_TM"/>
</dbReference>
<feature type="transmembrane region" description="Helical" evidence="7">
    <location>
        <begin position="180"/>
        <end position="201"/>
    </location>
</feature>
<feature type="transmembrane region" description="Helical" evidence="7">
    <location>
        <begin position="153"/>
        <end position="174"/>
    </location>
</feature>
<dbReference type="GO" id="GO:0016020">
    <property type="term" value="C:membrane"/>
    <property type="evidence" value="ECO:0007669"/>
    <property type="project" value="UniProtKB-SubCell"/>
</dbReference>
<dbReference type="GO" id="GO:0015179">
    <property type="term" value="F:L-amino acid transmembrane transporter activity"/>
    <property type="evidence" value="ECO:0007669"/>
    <property type="project" value="TreeGrafter"/>
</dbReference>
<dbReference type="EMBL" id="MU006219">
    <property type="protein sequence ID" value="KAF2830296.1"/>
    <property type="molecule type" value="Genomic_DNA"/>
</dbReference>
<feature type="transmembrane region" description="Helical" evidence="7">
    <location>
        <begin position="76"/>
        <end position="96"/>
    </location>
</feature>
<evidence type="ECO:0000313" key="9">
    <source>
        <dbReference type="EMBL" id="KAF2830296.1"/>
    </source>
</evidence>
<evidence type="ECO:0000256" key="5">
    <source>
        <dbReference type="ARBA" id="ARBA00023136"/>
    </source>
</evidence>
<evidence type="ECO:0000256" key="3">
    <source>
        <dbReference type="ARBA" id="ARBA00022692"/>
    </source>
</evidence>
<feature type="transmembrane region" description="Helical" evidence="7">
    <location>
        <begin position="401"/>
        <end position="429"/>
    </location>
</feature>